<keyword evidence="5" id="KW-1185">Reference proteome</keyword>
<reference evidence="4" key="2">
    <citation type="submission" date="2014-09" db="EMBL/GenBank/DDBJ databases">
        <title>Criblamydia sequanensis harbors a mega-plasmid encoding arsenite resistance.</title>
        <authorList>
            <person name="Bertelli C."/>
            <person name="Goesmann A."/>
            <person name="Greub G."/>
        </authorList>
    </citation>
    <scope>NUCLEOTIDE SEQUENCE [LARGE SCALE GENOMIC DNA]</scope>
    <source>
        <strain evidence="4">CRIB-18</strain>
    </source>
</reference>
<dbReference type="InterPro" id="IPR039741">
    <property type="entry name" value="UDP-sugar_pyrophosphorylase"/>
</dbReference>
<evidence type="ECO:0000313" key="4">
    <source>
        <dbReference type="EMBL" id="CDR34342.1"/>
    </source>
</evidence>
<dbReference type="OrthoDB" id="9806910at2"/>
<evidence type="ECO:0000256" key="3">
    <source>
        <dbReference type="ARBA" id="ARBA00022695"/>
    </source>
</evidence>
<comment type="similarity">
    <text evidence="1">Belongs to the UDPGP type 1 family.</text>
</comment>
<dbReference type="RefSeq" id="WP_053331895.1">
    <property type="nucleotide sequence ID" value="NZ_CCEJ010000007.1"/>
</dbReference>
<dbReference type="SUPFAM" id="SSF53448">
    <property type="entry name" value="Nucleotide-diphospho-sugar transferases"/>
    <property type="match status" value="1"/>
</dbReference>
<name>A0A090CZB9_9BACT</name>
<evidence type="ECO:0000313" key="5">
    <source>
        <dbReference type="Proteomes" id="UP000031552"/>
    </source>
</evidence>
<sequence>MIASDCLQKLKSIGEEKLLIDFESLNDADKKTLLKDIENLDLDVLKEQKRILRTRNDAQAQINFKPIKNPYQSPNQSFEDKGKELISKGLVGCLVVAGGQGTRLKFDHPKGLFPVTPVLKKSLFQLLSEKVLKASDQAKEKLPLAIMTSSINEEETKQFFKENRFFGMEEKDLDFFTQPNLPVLDNQGSLFLESKCKIAKAPDGNGSSLQALYKSCVFSKWKQRGIRYLLFILIDNPLADPFDKELVGMAAELKSDVTIKCVQRIDPDEKVGVFIQDQDKTKVVEYSEFPKNLYEAKVNGAFLFPYANISYFCFDLNFIESLANITLPMHLAFKSVPIYSREKEAIVISKEPFAWKFEKFIFDVLPYAKVDLLLEERKFCYSPLKNKEGNASLKTVQEDLMALDKIKIESVTETKAPDIQPFEVDPAFYYPTSELKKKWHKRSIPLKAYISARD</sequence>
<dbReference type="Pfam" id="PF01704">
    <property type="entry name" value="UDPGP"/>
    <property type="match status" value="1"/>
</dbReference>
<keyword evidence="3 4" id="KW-0548">Nucleotidyltransferase</keyword>
<reference evidence="4" key="1">
    <citation type="submission" date="2013-12" db="EMBL/GenBank/DDBJ databases">
        <authorList>
            <person name="Linke B."/>
        </authorList>
    </citation>
    <scope>NUCLEOTIDE SEQUENCE [LARGE SCALE GENOMIC DNA]</scope>
    <source>
        <strain evidence="4">CRIB-18</strain>
    </source>
</reference>
<dbReference type="InterPro" id="IPR002618">
    <property type="entry name" value="UDPGP_fam"/>
</dbReference>
<dbReference type="EC" id="2.7.7.23" evidence="4"/>
<dbReference type="AlphaFoldDB" id="A0A090CZB9"/>
<proteinExistence type="inferred from homology"/>
<evidence type="ECO:0000256" key="2">
    <source>
        <dbReference type="ARBA" id="ARBA00022679"/>
    </source>
</evidence>
<dbReference type="Gene3D" id="3.90.550.10">
    <property type="entry name" value="Spore Coat Polysaccharide Biosynthesis Protein SpsA, Chain A"/>
    <property type="match status" value="1"/>
</dbReference>
<dbReference type="eggNOG" id="COG4284">
    <property type="taxonomic scope" value="Bacteria"/>
</dbReference>
<dbReference type="PANTHER" id="PTHR11952:SF2">
    <property type="entry name" value="LD24639P"/>
    <property type="match status" value="1"/>
</dbReference>
<organism evidence="4 5">
    <name type="scientific">Candidatus Criblamydia sequanensis CRIB-18</name>
    <dbReference type="NCBI Taxonomy" id="1437425"/>
    <lineage>
        <taxon>Bacteria</taxon>
        <taxon>Pseudomonadati</taxon>
        <taxon>Chlamydiota</taxon>
        <taxon>Chlamydiia</taxon>
        <taxon>Parachlamydiales</taxon>
        <taxon>Candidatus Criblamydiaceae</taxon>
        <taxon>Candidatus Criblamydia</taxon>
    </lineage>
</organism>
<comment type="caution">
    <text evidence="4">The sequence shown here is derived from an EMBL/GenBank/DDBJ whole genome shotgun (WGS) entry which is preliminary data.</text>
</comment>
<dbReference type="EMBL" id="CCEJ010000007">
    <property type="protein sequence ID" value="CDR34342.1"/>
    <property type="molecule type" value="Genomic_DNA"/>
</dbReference>
<dbReference type="STRING" id="1437425.CSEC_1528"/>
<dbReference type="Proteomes" id="UP000031552">
    <property type="component" value="Unassembled WGS sequence"/>
</dbReference>
<dbReference type="InterPro" id="IPR029044">
    <property type="entry name" value="Nucleotide-diphossugar_trans"/>
</dbReference>
<keyword evidence="2 4" id="KW-0808">Transferase</keyword>
<dbReference type="GO" id="GO:0003977">
    <property type="term" value="F:UDP-N-acetylglucosamine diphosphorylase activity"/>
    <property type="evidence" value="ECO:0007669"/>
    <property type="project" value="UniProtKB-EC"/>
</dbReference>
<dbReference type="PANTHER" id="PTHR11952">
    <property type="entry name" value="UDP- GLUCOSE PYROPHOSPHORYLASE"/>
    <property type="match status" value="1"/>
</dbReference>
<evidence type="ECO:0000256" key="1">
    <source>
        <dbReference type="ARBA" id="ARBA00010401"/>
    </source>
</evidence>
<gene>
    <name evidence="4" type="primary">glmu3</name>
    <name evidence="4" type="ORF">CSEC_1528</name>
</gene>
<accession>A0A090CZB9</accession>
<protein>
    <submittedName>
        <fullName evidence="4">UDP-N-acetylglucosamine pyrophosphorylase</fullName>
        <ecNumber evidence="4">2.7.7.23</ecNumber>
    </submittedName>
</protein>